<dbReference type="AlphaFoldDB" id="A0A1H6G7I5"/>
<protein>
    <recommendedName>
        <fullName evidence="4">Small CPxCG-related zinc finger protein</fullName>
    </recommendedName>
</protein>
<evidence type="ECO:0000313" key="2">
    <source>
        <dbReference type="EMBL" id="SEH17954.1"/>
    </source>
</evidence>
<dbReference type="Proteomes" id="UP000199112">
    <property type="component" value="Unassembled WGS sequence"/>
</dbReference>
<evidence type="ECO:0000256" key="1">
    <source>
        <dbReference type="SAM" id="MobiDB-lite"/>
    </source>
</evidence>
<proteinExistence type="predicted"/>
<dbReference type="EMBL" id="FNWL01000005">
    <property type="protein sequence ID" value="SEH17954.1"/>
    <property type="molecule type" value="Genomic_DNA"/>
</dbReference>
<organism evidence="2 3">
    <name type="scientific">Natronorubrum sediminis</name>
    <dbReference type="NCBI Taxonomy" id="640943"/>
    <lineage>
        <taxon>Archaea</taxon>
        <taxon>Methanobacteriati</taxon>
        <taxon>Methanobacteriota</taxon>
        <taxon>Stenosarchaea group</taxon>
        <taxon>Halobacteria</taxon>
        <taxon>Halobacteriales</taxon>
        <taxon>Natrialbaceae</taxon>
        <taxon>Natronorubrum</taxon>
    </lineage>
</organism>
<keyword evidence="3" id="KW-1185">Reference proteome</keyword>
<sequence>MSLSRLLSDLFTGSETSTDSPASTQDSDASESTPESETTIIYECRNCGTNVSAETTCCPACESDDIVRYTID</sequence>
<gene>
    <name evidence="2" type="ORF">SAMN04487967_3491</name>
</gene>
<accession>A0A1H6G7I5</accession>
<evidence type="ECO:0000313" key="3">
    <source>
        <dbReference type="Proteomes" id="UP000199112"/>
    </source>
</evidence>
<feature type="region of interest" description="Disordered" evidence="1">
    <location>
        <begin position="1"/>
        <end position="37"/>
    </location>
</feature>
<dbReference type="RefSeq" id="WP_090508224.1">
    <property type="nucleotide sequence ID" value="NZ_FNWL01000005.1"/>
</dbReference>
<dbReference type="OrthoDB" id="295069at2157"/>
<name>A0A1H6G7I5_9EURY</name>
<evidence type="ECO:0008006" key="4">
    <source>
        <dbReference type="Google" id="ProtNLM"/>
    </source>
</evidence>
<reference evidence="3" key="1">
    <citation type="submission" date="2016-10" db="EMBL/GenBank/DDBJ databases">
        <authorList>
            <person name="Varghese N."/>
            <person name="Submissions S."/>
        </authorList>
    </citation>
    <scope>NUCLEOTIDE SEQUENCE [LARGE SCALE GENOMIC DNA]</scope>
    <source>
        <strain evidence="3">CGMCC 1.8981</strain>
    </source>
</reference>